<dbReference type="Gene3D" id="4.10.240.10">
    <property type="entry name" value="Zn(2)-C6 fungal-type DNA-binding domain"/>
    <property type="match status" value="1"/>
</dbReference>
<dbReference type="KEGG" id="trr:M419DRAFT_90782"/>
<feature type="compositionally biased region" description="Basic and acidic residues" evidence="3">
    <location>
        <begin position="60"/>
        <end position="82"/>
    </location>
</feature>
<dbReference type="AlphaFoldDB" id="A0A024RXC8"/>
<dbReference type="InterPro" id="IPR021858">
    <property type="entry name" value="Fun_TF"/>
</dbReference>
<feature type="region of interest" description="Disordered" evidence="3">
    <location>
        <begin position="42"/>
        <end position="175"/>
    </location>
</feature>
<dbReference type="Pfam" id="PF11951">
    <property type="entry name" value="Fungal_trans_2"/>
    <property type="match status" value="1"/>
</dbReference>
<dbReference type="OrthoDB" id="5386330at2759"/>
<evidence type="ECO:0000313" key="4">
    <source>
        <dbReference type="EMBL" id="ETR97738.1"/>
    </source>
</evidence>
<dbReference type="HOGENOM" id="CLU_021916_2_1_1"/>
<dbReference type="InterPro" id="IPR001138">
    <property type="entry name" value="Zn2Cys6_DnaBD"/>
</dbReference>
<dbReference type="GO" id="GO:0000976">
    <property type="term" value="F:transcription cis-regulatory region binding"/>
    <property type="evidence" value="ECO:0007669"/>
    <property type="project" value="TreeGrafter"/>
</dbReference>
<dbReference type="GO" id="GO:0045944">
    <property type="term" value="P:positive regulation of transcription by RNA polymerase II"/>
    <property type="evidence" value="ECO:0007669"/>
    <property type="project" value="TreeGrafter"/>
</dbReference>
<comment type="subcellular location">
    <subcellularLocation>
        <location evidence="1">Nucleus</location>
    </subcellularLocation>
</comment>
<organism evidence="4 5">
    <name type="scientific">Hypocrea jecorina (strain ATCC 56765 / BCRC 32924 / NRRL 11460 / Rut C-30)</name>
    <name type="common">Trichoderma reesei</name>
    <dbReference type="NCBI Taxonomy" id="1344414"/>
    <lineage>
        <taxon>Eukaryota</taxon>
        <taxon>Fungi</taxon>
        <taxon>Dikarya</taxon>
        <taxon>Ascomycota</taxon>
        <taxon>Pezizomycotina</taxon>
        <taxon>Sordariomycetes</taxon>
        <taxon>Hypocreomycetidae</taxon>
        <taxon>Hypocreales</taxon>
        <taxon>Hypocreaceae</taxon>
        <taxon>Trichoderma</taxon>
    </lineage>
</organism>
<feature type="compositionally biased region" description="Low complexity" evidence="3">
    <location>
        <begin position="90"/>
        <end position="109"/>
    </location>
</feature>
<protein>
    <recommendedName>
        <fullName evidence="6">Zn(2)-C6 fungal-type domain-containing protein</fullName>
    </recommendedName>
</protein>
<dbReference type="SUPFAM" id="SSF57701">
    <property type="entry name" value="Zn2/Cys6 DNA-binding domain"/>
    <property type="match status" value="1"/>
</dbReference>
<dbReference type="GO" id="GO:0005634">
    <property type="term" value="C:nucleus"/>
    <property type="evidence" value="ECO:0007669"/>
    <property type="project" value="UniProtKB-SubCell"/>
</dbReference>
<dbReference type="PANTHER" id="PTHR37534">
    <property type="entry name" value="TRANSCRIPTIONAL ACTIVATOR PROTEIN UGA3"/>
    <property type="match status" value="1"/>
</dbReference>
<evidence type="ECO:0000256" key="1">
    <source>
        <dbReference type="ARBA" id="ARBA00004123"/>
    </source>
</evidence>
<evidence type="ECO:0000256" key="3">
    <source>
        <dbReference type="SAM" id="MobiDB-lite"/>
    </source>
</evidence>
<evidence type="ECO:0000256" key="2">
    <source>
        <dbReference type="ARBA" id="ARBA00023242"/>
    </source>
</evidence>
<reference evidence="5" key="1">
    <citation type="journal article" date="2013" name="Ind. Biotechnol.">
        <title>Comparative genomics analysis of Trichoderma reesei strains.</title>
        <authorList>
            <person name="Koike H."/>
            <person name="Aerts A."/>
            <person name="LaButti K."/>
            <person name="Grigoriev I.V."/>
            <person name="Baker S.E."/>
        </authorList>
    </citation>
    <scope>NUCLEOTIDE SEQUENCE [LARGE SCALE GENOMIC DNA]</scope>
    <source>
        <strain evidence="5">ATCC 56765 / BCRC 32924 / NRRL 11460 / Rut C-30</strain>
    </source>
</reference>
<evidence type="ECO:0008006" key="6">
    <source>
        <dbReference type="Google" id="ProtNLM"/>
    </source>
</evidence>
<dbReference type="PANTHER" id="PTHR37534:SF15">
    <property type="entry name" value="ZN(II)2CYS6 TRANSCRIPTION FACTOR (EUROFUNG)"/>
    <property type="match status" value="1"/>
</dbReference>
<evidence type="ECO:0000313" key="5">
    <source>
        <dbReference type="Proteomes" id="UP000024376"/>
    </source>
</evidence>
<feature type="compositionally biased region" description="Polar residues" evidence="3">
    <location>
        <begin position="164"/>
        <end position="175"/>
    </location>
</feature>
<gene>
    <name evidence="4" type="ORF">M419DRAFT_90782</name>
</gene>
<dbReference type="InterPro" id="IPR036864">
    <property type="entry name" value="Zn2-C6_fun-type_DNA-bd_sf"/>
</dbReference>
<dbReference type="Proteomes" id="UP000024376">
    <property type="component" value="Unassembled WGS sequence"/>
</dbReference>
<feature type="compositionally biased region" description="Polar residues" evidence="3">
    <location>
        <begin position="137"/>
        <end position="153"/>
    </location>
</feature>
<name>A0A024RXC8_HYPJR</name>
<proteinExistence type="predicted"/>
<dbReference type="CDD" id="cd00067">
    <property type="entry name" value="GAL4"/>
    <property type="match status" value="1"/>
</dbReference>
<sequence>MTSKRPQCWECQRRGSPCDGRVPVCGNCSAAGMVCPGYNNARPLTWLPTGKVSRLQKPKAGKDKDKDKDKDRDKGKDKDQGRGHGAAKPAGSRRQQQQQQARQGSHSGSTGRLMLTASSSGSDRGSDAGIFSDASPGDSTSLAAAVSQTMVRSDQSHREDDNGSSEFFSEGNDNQNTTSLQVVASRQLQQWGSTNSSRQMQVSVPPDLRPEQWDFVDAIQYYNNLLLPKLRARQIVQNPAWGGELNGKALQALTAANRHCILAIAVGYRIMCVSIIHGLDLEPSTSGPASHLWLQFYRHMGKSIRALNEEIQQSGSVFNIFSSMAHLMSAEVLVSNSLSWRLHADGYLMLIKHCGGLRKLMNTSATPLLMQSFVIGITVFNTTSPSHAQLVDACNFDVDDVMALYEIGSSPLFYCPAPLFREIFLINRLRLEASTALSSSSDPLSEHSSSSSSCHVLERIDAYSVPPVPQAPGIDDQKAQNLLFVSLLFKSAVAVFASLTLPCTSRCPSHKPCAQVHKMHRANLFHLLDTTSEFLPLLDHILWPVVVAGTAAATGSVEDRMLVEMYLLNGARDPFTGGCTGSALATMRRFWKSGRTRWDECFDQPHAWMI</sequence>
<dbReference type="GO" id="GO:0008270">
    <property type="term" value="F:zinc ion binding"/>
    <property type="evidence" value="ECO:0007669"/>
    <property type="project" value="InterPro"/>
</dbReference>
<keyword evidence="2" id="KW-0539">Nucleus</keyword>
<dbReference type="GO" id="GO:0000981">
    <property type="term" value="F:DNA-binding transcription factor activity, RNA polymerase II-specific"/>
    <property type="evidence" value="ECO:0007669"/>
    <property type="project" value="InterPro"/>
</dbReference>
<accession>A0A024RXC8</accession>
<feature type="compositionally biased region" description="Low complexity" evidence="3">
    <location>
        <begin position="117"/>
        <end position="129"/>
    </location>
</feature>
<dbReference type="EMBL" id="KI911168">
    <property type="protein sequence ID" value="ETR97738.1"/>
    <property type="molecule type" value="Genomic_DNA"/>
</dbReference>